<keyword evidence="1" id="KW-0732">Signal</keyword>
<evidence type="ECO:0000256" key="1">
    <source>
        <dbReference type="SAM" id="SignalP"/>
    </source>
</evidence>
<dbReference type="Proteomes" id="UP000051530">
    <property type="component" value="Unassembled WGS sequence"/>
</dbReference>
<keyword evidence="3" id="KW-1185">Reference proteome</keyword>
<evidence type="ECO:0000313" key="3">
    <source>
        <dbReference type="Proteomes" id="UP000051530"/>
    </source>
</evidence>
<proteinExistence type="predicted"/>
<protein>
    <submittedName>
        <fullName evidence="2">Uncharacterized protein</fullName>
    </submittedName>
</protein>
<dbReference type="EMBL" id="LGUB01000001">
    <property type="protein sequence ID" value="KRH95287.1"/>
    <property type="molecule type" value="Genomic_DNA"/>
</dbReference>
<name>A0A0R0M8G0_9MICR</name>
<gene>
    <name evidence="2" type="ORF">M153_100018673</name>
</gene>
<comment type="caution">
    <text evidence="2">The sequence shown here is derived from an EMBL/GenBank/DDBJ whole genome shotgun (WGS) entry which is preliminary data.</text>
</comment>
<reference evidence="2 3" key="1">
    <citation type="submission" date="2015-07" db="EMBL/GenBank/DDBJ databases">
        <title>The genome of Pseudoloma neurophilia, a relevant intracellular parasite of the zebrafish.</title>
        <authorList>
            <person name="Ndikumana S."/>
            <person name="Pelin A."/>
            <person name="Sanders J."/>
            <person name="Corradi N."/>
        </authorList>
    </citation>
    <scope>NUCLEOTIDE SEQUENCE [LARGE SCALE GENOMIC DNA]</scope>
    <source>
        <strain evidence="2 3">MK1</strain>
    </source>
</reference>
<accession>A0A0R0M8G0</accession>
<feature type="chain" id="PRO_5006399182" evidence="1">
    <location>
        <begin position="19"/>
        <end position="315"/>
    </location>
</feature>
<evidence type="ECO:0000313" key="2">
    <source>
        <dbReference type="EMBL" id="KRH95287.1"/>
    </source>
</evidence>
<dbReference type="AlphaFoldDB" id="A0A0R0M8G0"/>
<organism evidence="2 3">
    <name type="scientific">Pseudoloma neurophilia</name>
    <dbReference type="NCBI Taxonomy" id="146866"/>
    <lineage>
        <taxon>Eukaryota</taxon>
        <taxon>Fungi</taxon>
        <taxon>Fungi incertae sedis</taxon>
        <taxon>Microsporidia</taxon>
        <taxon>Pseudoloma</taxon>
    </lineage>
</organism>
<dbReference type="VEuPathDB" id="MicrosporidiaDB:M153_100018673"/>
<feature type="signal peptide" evidence="1">
    <location>
        <begin position="1"/>
        <end position="18"/>
    </location>
</feature>
<sequence length="315" mass="37299">MLVSLVFSLFRSIDCASSQQSQNTETVEKAHNFESIDKQIEETLDDIKNHLLVKTDSVDVLFDCTCVPKHDEFAEFSIICYPCFLRNKGIDIKIDRYPFDDVKKYLDGFVSCSERILNDNRRLSSFASMCTSYFEFSRLTILFSIYSKRLWYYFDYLTRYHIDIHNFLYFRSRVIDKYLKQKSMEIEGLSQINVHSAPLENISQKMVFIEKNLEAAYKSLEGQFVITELLIEMIEAIRGLIELVIQKYQMVKPGCKFLPNATFLLEKIPENLVKNREIVDLNYLRQSIYDLKQKTHQEMEKTKKELNDMRQKYNL</sequence>